<dbReference type="NCBIfam" id="NF038403">
    <property type="entry name" value="perm_prefix_1"/>
    <property type="match status" value="1"/>
</dbReference>
<protein>
    <submittedName>
        <fullName evidence="7">FtsW/RodA/SpoVE family cell cycle protein</fullName>
    </submittedName>
</protein>
<keyword evidence="3" id="KW-0133">Cell shape</keyword>
<evidence type="ECO:0000256" key="1">
    <source>
        <dbReference type="ARBA" id="ARBA00004141"/>
    </source>
</evidence>
<feature type="transmembrane region" description="Helical" evidence="6">
    <location>
        <begin position="262"/>
        <end position="279"/>
    </location>
</feature>
<feature type="transmembrane region" description="Helical" evidence="6">
    <location>
        <begin position="153"/>
        <end position="172"/>
    </location>
</feature>
<feature type="transmembrane region" description="Helical" evidence="6">
    <location>
        <begin position="378"/>
        <end position="406"/>
    </location>
</feature>
<dbReference type="GO" id="GO:0032153">
    <property type="term" value="C:cell division site"/>
    <property type="evidence" value="ECO:0007669"/>
    <property type="project" value="TreeGrafter"/>
</dbReference>
<feature type="transmembrane region" description="Helical" evidence="6">
    <location>
        <begin position="87"/>
        <end position="109"/>
    </location>
</feature>
<gene>
    <name evidence="7" type="ORF">ABXS70_13325</name>
</gene>
<accession>A0AAU8NKX3</accession>
<dbReference type="Pfam" id="PF01098">
    <property type="entry name" value="FTSW_RODA_SPOVE"/>
    <property type="match status" value="1"/>
</dbReference>
<evidence type="ECO:0000256" key="3">
    <source>
        <dbReference type="ARBA" id="ARBA00022960"/>
    </source>
</evidence>
<dbReference type="RefSeq" id="WP_366296277.1">
    <property type="nucleotide sequence ID" value="NZ_CP159992.1"/>
</dbReference>
<evidence type="ECO:0000256" key="5">
    <source>
        <dbReference type="ARBA" id="ARBA00023136"/>
    </source>
</evidence>
<proteinExistence type="predicted"/>
<organism evidence="7">
    <name type="scientific">Paenibacillus sp. AN1007</name>
    <dbReference type="NCBI Taxonomy" id="3151385"/>
    <lineage>
        <taxon>Bacteria</taxon>
        <taxon>Bacillati</taxon>
        <taxon>Bacillota</taxon>
        <taxon>Bacilli</taxon>
        <taxon>Bacillales</taxon>
        <taxon>Paenibacillaceae</taxon>
        <taxon>Paenibacillus</taxon>
    </lineage>
</organism>
<dbReference type="PANTHER" id="PTHR30474:SF1">
    <property type="entry name" value="PEPTIDOGLYCAN GLYCOSYLTRANSFERASE MRDB"/>
    <property type="match status" value="1"/>
</dbReference>
<feature type="transmembrane region" description="Helical" evidence="6">
    <location>
        <begin position="345"/>
        <end position="366"/>
    </location>
</feature>
<feature type="transmembrane region" description="Helical" evidence="6">
    <location>
        <begin position="178"/>
        <end position="205"/>
    </location>
</feature>
<dbReference type="AlphaFoldDB" id="A0AAU8NKX3"/>
<dbReference type="GO" id="GO:0005886">
    <property type="term" value="C:plasma membrane"/>
    <property type="evidence" value="ECO:0007669"/>
    <property type="project" value="TreeGrafter"/>
</dbReference>
<dbReference type="PANTHER" id="PTHR30474">
    <property type="entry name" value="CELL CYCLE PROTEIN"/>
    <property type="match status" value="1"/>
</dbReference>
<feature type="transmembrane region" description="Helical" evidence="6">
    <location>
        <begin position="240"/>
        <end position="255"/>
    </location>
</feature>
<evidence type="ECO:0000256" key="2">
    <source>
        <dbReference type="ARBA" id="ARBA00022692"/>
    </source>
</evidence>
<feature type="transmembrane region" description="Helical" evidence="6">
    <location>
        <begin position="412"/>
        <end position="433"/>
    </location>
</feature>
<feature type="transmembrane region" description="Helical" evidence="6">
    <location>
        <begin position="217"/>
        <end position="234"/>
    </location>
</feature>
<dbReference type="InterPro" id="IPR047928">
    <property type="entry name" value="Perm_prefix_1"/>
</dbReference>
<dbReference type="GO" id="GO:0015648">
    <property type="term" value="F:lipid-linked peptidoglycan transporter activity"/>
    <property type="evidence" value="ECO:0007669"/>
    <property type="project" value="TreeGrafter"/>
</dbReference>
<dbReference type="GO" id="GO:0008360">
    <property type="term" value="P:regulation of cell shape"/>
    <property type="evidence" value="ECO:0007669"/>
    <property type="project" value="UniProtKB-KW"/>
</dbReference>
<keyword evidence="4 6" id="KW-1133">Transmembrane helix</keyword>
<dbReference type="EMBL" id="CP159992">
    <property type="protein sequence ID" value="XCP97613.1"/>
    <property type="molecule type" value="Genomic_DNA"/>
</dbReference>
<keyword evidence="2 6" id="KW-0812">Transmembrane</keyword>
<reference evidence="7" key="1">
    <citation type="submission" date="2024-05" db="EMBL/GenBank/DDBJ databases">
        <title>Draft genome assemblies of 36 bacteria isolated from hibernating arctic ground squirrels.</title>
        <authorList>
            <person name="McKee H."/>
            <person name="Mullen L."/>
            <person name="Drown D.M."/>
            <person name="Duddleston K.N."/>
        </authorList>
    </citation>
    <scope>NUCLEOTIDE SEQUENCE</scope>
    <source>
        <strain evidence="7">AN1007</strain>
    </source>
</reference>
<evidence type="ECO:0000256" key="6">
    <source>
        <dbReference type="SAM" id="Phobius"/>
    </source>
</evidence>
<comment type="subcellular location">
    <subcellularLocation>
        <location evidence="1">Membrane</location>
        <topology evidence="1">Multi-pass membrane protein</topology>
    </subcellularLocation>
</comment>
<evidence type="ECO:0000256" key="4">
    <source>
        <dbReference type="ARBA" id="ARBA00022989"/>
    </source>
</evidence>
<feature type="transmembrane region" description="Helical" evidence="6">
    <location>
        <begin position="124"/>
        <end position="141"/>
    </location>
</feature>
<name>A0AAU8NKX3_9BACL</name>
<dbReference type="InterPro" id="IPR001182">
    <property type="entry name" value="FtsW/RodA"/>
</dbReference>
<sequence length="458" mass="52319">MNQNKHEEQNEKHSQIKEYLDQICGQVKVKEVHNDLREELGSHLEEMIRDKKQEGYKPDEAAAYAVQQMGDPAELGKRMNKLHRHRMHWRLLAAVIMMGVIGMVLTWIYTNSSLGLGFDYSSTHLMYTSVGIMTMLFFIFFDYRKWIKWAWPIYILINVMLWITPMLAEAYGGSNRFLFLPFGISIDVTTSALWILPLAIGAIMMDRFRLVPSKQMICTYTALAALPMVLIYQISDWVRLSLFGFTALLLFGWVTRKWLYTVIAACSCGVAAVLIFLLTDEYRRFERLSVLFNLDNASKGEGYANNAIIDIVRTAGWWGNGITIPQNSPFRYYYLDFPGVMLVEVFGWSACVLLIVGIVWLVRTMIKMLPRIQETFGSIIVVSVTAVLALQLIYSAAAVTGIMPILSIRFPLIGYSSHVILEYAMIGLLLGVYRRKDTVLLSGSRTRNHTGERMILPR</sequence>
<keyword evidence="5 6" id="KW-0472">Membrane</keyword>
<dbReference type="GO" id="GO:0051301">
    <property type="term" value="P:cell division"/>
    <property type="evidence" value="ECO:0007669"/>
    <property type="project" value="InterPro"/>
</dbReference>
<evidence type="ECO:0000313" key="7">
    <source>
        <dbReference type="EMBL" id="XCP97613.1"/>
    </source>
</evidence>